<protein>
    <recommendedName>
        <fullName evidence="1">YhdP central domain-containing protein</fullName>
    </recommendedName>
</protein>
<accession>A0ABU7YMQ4</accession>
<keyword evidence="3" id="KW-1185">Reference proteome</keyword>
<evidence type="ECO:0000259" key="1">
    <source>
        <dbReference type="Pfam" id="PF13116"/>
    </source>
</evidence>
<gene>
    <name evidence="2" type="ORF">SNE33_02365</name>
</gene>
<proteinExistence type="predicted"/>
<name>A0ABU7YMQ4_9GAMM</name>
<evidence type="ECO:0000313" key="3">
    <source>
        <dbReference type="Proteomes" id="UP001334501"/>
    </source>
</evidence>
<reference evidence="2 3" key="1">
    <citation type="journal article" date="2017" name="Curr. Microbiol.">
        <title>Lysobacter zhanggongensis sp. nov. Isolated from a Pit Mud.</title>
        <authorList>
            <person name="Zhang X.F."/>
            <person name="Wang H.H."/>
            <person name="Sun X.Y."/>
            <person name="Pan C.M."/>
        </authorList>
    </citation>
    <scope>NUCLEOTIDE SEQUENCE [LARGE SCALE GENOMIC DNA]</scope>
    <source>
        <strain evidence="2 3">ZGLJ7-1</strain>
    </source>
</reference>
<feature type="non-terminal residue" evidence="2">
    <location>
        <position position="197"/>
    </location>
</feature>
<dbReference type="InterPro" id="IPR011836">
    <property type="entry name" value="YhdP"/>
</dbReference>
<dbReference type="Proteomes" id="UP001334501">
    <property type="component" value="Unassembled WGS sequence"/>
</dbReference>
<dbReference type="PANTHER" id="PTHR38690:SF1">
    <property type="entry name" value="PROTEASE"/>
    <property type="match status" value="1"/>
</dbReference>
<sequence>MTALRRHLRMARRGLGYTVAIALVLVALVLGVASQVLPLAERNPDRIAQWLSQRAGRPLAFDRVETEWTRRGPLLRLDNLRVGEGGQAFTVGDAEMLVSIYAGLLPGTPLSELRVRGLDLTLERTPDGRWHARGLPGQQQSGADPFDALERLGELQVIDARLAVVAPALGIDTHLPQVDLRLRVDGQRLRAGVRAWP</sequence>
<comment type="caution">
    <text evidence="2">The sequence shown here is derived from an EMBL/GenBank/DDBJ whole genome shotgun (WGS) entry which is preliminary data.</text>
</comment>
<dbReference type="InterPro" id="IPR025263">
    <property type="entry name" value="YhdP_central"/>
</dbReference>
<dbReference type="PANTHER" id="PTHR38690">
    <property type="entry name" value="PROTEASE-RELATED"/>
    <property type="match status" value="1"/>
</dbReference>
<evidence type="ECO:0000313" key="2">
    <source>
        <dbReference type="EMBL" id="MEG3156750.1"/>
    </source>
</evidence>
<dbReference type="Pfam" id="PF13116">
    <property type="entry name" value="YhdP"/>
    <property type="match status" value="1"/>
</dbReference>
<organism evidence="2 3">
    <name type="scientific">Lysobacter zhanggongensis</name>
    <dbReference type="NCBI Taxonomy" id="1774951"/>
    <lineage>
        <taxon>Bacteria</taxon>
        <taxon>Pseudomonadati</taxon>
        <taxon>Pseudomonadota</taxon>
        <taxon>Gammaproteobacteria</taxon>
        <taxon>Lysobacterales</taxon>
        <taxon>Lysobacteraceae</taxon>
        <taxon>Lysobacter</taxon>
    </lineage>
</organism>
<feature type="domain" description="YhdP central" evidence="1">
    <location>
        <begin position="8"/>
        <end position="192"/>
    </location>
</feature>
<dbReference type="EMBL" id="JAXGFO010000006">
    <property type="protein sequence ID" value="MEG3156750.1"/>
    <property type="molecule type" value="Genomic_DNA"/>
</dbReference>